<protein>
    <recommendedName>
        <fullName evidence="3">Transcriptional regulator</fullName>
    </recommendedName>
</protein>
<organism evidence="1 2">
    <name type="scientific">Paenibacillus gallinarum</name>
    <dbReference type="NCBI Taxonomy" id="2762232"/>
    <lineage>
        <taxon>Bacteria</taxon>
        <taxon>Bacillati</taxon>
        <taxon>Bacillota</taxon>
        <taxon>Bacilli</taxon>
        <taxon>Bacillales</taxon>
        <taxon>Paenibacillaceae</taxon>
        <taxon>Paenibacillus</taxon>
    </lineage>
</organism>
<gene>
    <name evidence="1" type="ORF">H9647_06695</name>
</gene>
<dbReference type="EMBL" id="JACSQL010000002">
    <property type="protein sequence ID" value="MBD7967743.1"/>
    <property type="molecule type" value="Genomic_DNA"/>
</dbReference>
<proteinExistence type="predicted"/>
<dbReference type="Proteomes" id="UP000608071">
    <property type="component" value="Unassembled WGS sequence"/>
</dbReference>
<name>A0ABR8SW71_9BACL</name>
<keyword evidence="2" id="KW-1185">Reference proteome</keyword>
<dbReference type="RefSeq" id="WP_191798984.1">
    <property type="nucleotide sequence ID" value="NZ_JACSQL010000002.1"/>
</dbReference>
<evidence type="ECO:0000313" key="2">
    <source>
        <dbReference type="Proteomes" id="UP000608071"/>
    </source>
</evidence>
<comment type="caution">
    <text evidence="1">The sequence shown here is derived from an EMBL/GenBank/DDBJ whole genome shotgun (WGS) entry which is preliminary data.</text>
</comment>
<reference evidence="1 2" key="1">
    <citation type="submission" date="2020-08" db="EMBL/GenBank/DDBJ databases">
        <title>A Genomic Blueprint of the Chicken Gut Microbiome.</title>
        <authorList>
            <person name="Gilroy R."/>
            <person name="Ravi A."/>
            <person name="Getino M."/>
            <person name="Pursley I."/>
            <person name="Horton D.L."/>
            <person name="Alikhan N.-F."/>
            <person name="Baker D."/>
            <person name="Gharbi K."/>
            <person name="Hall N."/>
            <person name="Watson M."/>
            <person name="Adriaenssens E.M."/>
            <person name="Foster-Nyarko E."/>
            <person name="Jarju S."/>
            <person name="Secka A."/>
            <person name="Antonio M."/>
            <person name="Oren A."/>
            <person name="Chaudhuri R."/>
            <person name="La Ragione R.M."/>
            <person name="Hildebrand F."/>
            <person name="Pallen M.J."/>
        </authorList>
    </citation>
    <scope>NUCLEOTIDE SEQUENCE [LARGE SCALE GENOMIC DNA]</scope>
    <source>
        <strain evidence="1 2">Sa2BVA9</strain>
    </source>
</reference>
<sequence length="134" mass="15810">MEAVLQMELFPKANKRDIQQAKEHLENYRLMHRNLQIYSEKLILSSEERALLEYAKRLLPEIDTAFKLIMDEEVNKILTHRYITVGKHKYTIAKYVSNTSISTINRRIDAGIRTIANCLKLSGVLYIELKEFRR</sequence>
<evidence type="ECO:0008006" key="3">
    <source>
        <dbReference type="Google" id="ProtNLM"/>
    </source>
</evidence>
<evidence type="ECO:0000313" key="1">
    <source>
        <dbReference type="EMBL" id="MBD7967743.1"/>
    </source>
</evidence>
<accession>A0ABR8SW71</accession>